<comment type="caution">
    <text evidence="1">The sequence shown here is derived from an EMBL/GenBank/DDBJ whole genome shotgun (WGS) entry which is preliminary data.</text>
</comment>
<dbReference type="EMBL" id="ACEA01000003">
    <property type="protein sequence ID" value="EEG25131.1"/>
    <property type="molecule type" value="Genomic_DNA"/>
</dbReference>
<sequence length="43" mass="5281">MQARLKHFCLLRQQALRYCSCCLQLLARQEVKNGFRCHRCRLW</sequence>
<name>C0DS13_EIKCO</name>
<dbReference type="HOGENOM" id="CLU_3232937_0_0_4"/>
<evidence type="ECO:0000313" key="1">
    <source>
        <dbReference type="EMBL" id="EEG25131.1"/>
    </source>
</evidence>
<accession>C0DS13</accession>
<organism evidence="1 2">
    <name type="scientific">Eikenella corrodens ATCC 23834</name>
    <dbReference type="NCBI Taxonomy" id="546274"/>
    <lineage>
        <taxon>Bacteria</taxon>
        <taxon>Pseudomonadati</taxon>
        <taxon>Pseudomonadota</taxon>
        <taxon>Betaproteobacteria</taxon>
        <taxon>Neisseriales</taxon>
        <taxon>Neisseriaceae</taxon>
        <taxon>Eikenella</taxon>
    </lineage>
</organism>
<proteinExistence type="predicted"/>
<reference evidence="1 2" key="1">
    <citation type="submission" date="2009-01" db="EMBL/GenBank/DDBJ databases">
        <authorList>
            <person name="Fulton L."/>
            <person name="Clifton S."/>
            <person name="Chinwalla A.T."/>
            <person name="Mitreva M."/>
            <person name="Sodergren E."/>
            <person name="Weinstock G."/>
            <person name="Clifton S."/>
            <person name="Dooling D.J."/>
            <person name="Fulton B."/>
            <person name="Minx P."/>
            <person name="Pepin K.H."/>
            <person name="Johnson M."/>
            <person name="Bhonagiri V."/>
            <person name="Nash W.E."/>
            <person name="Mardis E.R."/>
            <person name="Wilson R.K."/>
        </authorList>
    </citation>
    <scope>NUCLEOTIDE SEQUENCE [LARGE SCALE GENOMIC DNA]</scope>
    <source>
        <strain evidence="1 2">ATCC 23834</strain>
    </source>
</reference>
<dbReference type="Proteomes" id="UP000005837">
    <property type="component" value="Unassembled WGS sequence"/>
</dbReference>
<dbReference type="AlphaFoldDB" id="C0DS13"/>
<protein>
    <submittedName>
        <fullName evidence="1">Uncharacterized protein</fullName>
    </submittedName>
</protein>
<gene>
    <name evidence="1" type="ORF">EIKCOROL_00129</name>
</gene>
<evidence type="ECO:0000313" key="2">
    <source>
        <dbReference type="Proteomes" id="UP000005837"/>
    </source>
</evidence>